<evidence type="ECO:0000313" key="2">
    <source>
        <dbReference type="EMBL" id="APX22031.1"/>
    </source>
</evidence>
<dbReference type="RefSeq" id="WP_076622521.1">
    <property type="nucleotide sequence ID" value="NZ_BMEW01000003.1"/>
</dbReference>
<accession>A0A1U7D1L0</accession>
<feature type="signal peptide" evidence="1">
    <location>
        <begin position="1"/>
        <end position="22"/>
    </location>
</feature>
<organism evidence="2 3">
    <name type="scientific">Salipiger profundus</name>
    <dbReference type="NCBI Taxonomy" id="1229727"/>
    <lineage>
        <taxon>Bacteria</taxon>
        <taxon>Pseudomonadati</taxon>
        <taxon>Pseudomonadota</taxon>
        <taxon>Alphaproteobacteria</taxon>
        <taxon>Rhodobacterales</taxon>
        <taxon>Roseobacteraceae</taxon>
        <taxon>Salipiger</taxon>
    </lineage>
</organism>
<reference evidence="2 3" key="1">
    <citation type="submission" date="2016-03" db="EMBL/GenBank/DDBJ databases">
        <title>Deep-sea bacteria in the southern Pacific.</title>
        <authorList>
            <person name="Tang K."/>
        </authorList>
    </citation>
    <scope>NUCLEOTIDE SEQUENCE [LARGE SCALE GENOMIC DNA]</scope>
    <source>
        <strain evidence="2 3">JLT2016</strain>
    </source>
</reference>
<dbReference type="EMBL" id="CP014796">
    <property type="protein sequence ID" value="APX22031.1"/>
    <property type="molecule type" value="Genomic_DNA"/>
</dbReference>
<evidence type="ECO:0000313" key="3">
    <source>
        <dbReference type="Proteomes" id="UP000186559"/>
    </source>
</evidence>
<gene>
    <name evidence="2" type="ORF">Ga0080559_TMP1235</name>
</gene>
<keyword evidence="1" id="KW-0732">Signal</keyword>
<dbReference type="Proteomes" id="UP000186559">
    <property type="component" value="Chromosome"/>
</dbReference>
<evidence type="ECO:0000256" key="1">
    <source>
        <dbReference type="SAM" id="SignalP"/>
    </source>
</evidence>
<dbReference type="KEGG" id="tpro:Ga0080559_TMP1235"/>
<dbReference type="STRING" id="1229727.Ga0080559_TMP1235"/>
<evidence type="ECO:0008006" key="4">
    <source>
        <dbReference type="Google" id="ProtNLM"/>
    </source>
</evidence>
<dbReference type="AlphaFoldDB" id="A0A1U7D1L0"/>
<name>A0A1U7D1L0_9RHOB</name>
<protein>
    <recommendedName>
        <fullName evidence="4">UrcA family protein</fullName>
    </recommendedName>
</protein>
<sequence precursor="true">MRPALSIALAFAPVWLAGPSLAETLYVPTLEVFQTDGGLLRVPIEGAENGLPLAACEERVARWTEENAEKVEAAVADLQAKGQSGAVTAVCALR</sequence>
<feature type="chain" id="PRO_5010544250" description="UrcA family protein" evidence="1">
    <location>
        <begin position="23"/>
        <end position="94"/>
    </location>
</feature>
<keyword evidence="3" id="KW-1185">Reference proteome</keyword>
<proteinExistence type="predicted"/>